<keyword evidence="4" id="KW-1185">Reference proteome</keyword>
<dbReference type="OrthoDB" id="9187at2157"/>
<dbReference type="InterPro" id="IPR003847">
    <property type="entry name" value="Put_antitoxin"/>
</dbReference>
<proteinExistence type="predicted"/>
<feature type="compositionally biased region" description="Basic and acidic residues" evidence="2">
    <location>
        <begin position="59"/>
        <end position="77"/>
    </location>
</feature>
<feature type="region of interest" description="Disordered" evidence="2">
    <location>
        <begin position="59"/>
        <end position="83"/>
    </location>
</feature>
<evidence type="ECO:0000256" key="1">
    <source>
        <dbReference type="ARBA" id="ARBA00022649"/>
    </source>
</evidence>
<dbReference type="RefSeq" id="WP_148859352.1">
    <property type="nucleotide sequence ID" value="NZ_PHNJ01000011.1"/>
</dbReference>
<evidence type="ECO:0000313" key="3">
    <source>
        <dbReference type="EMBL" id="TYL37201.1"/>
    </source>
</evidence>
<gene>
    <name evidence="3" type="ORF">CV102_17945</name>
</gene>
<keyword evidence="1" id="KW-1277">Toxin-antitoxin system</keyword>
<evidence type="ECO:0008006" key="5">
    <source>
        <dbReference type="Google" id="ProtNLM"/>
    </source>
</evidence>
<protein>
    <recommendedName>
        <fullName evidence="5">Antitoxin</fullName>
    </recommendedName>
</protein>
<dbReference type="AlphaFoldDB" id="A0A8J8Q0J0"/>
<accession>A0A8J8Q0J0</accession>
<sequence length="83" mass="9669">MGNTEYRNIRLTEDAYQRLKRRKQPGESFSDTVERIAGERSLLDLAGILADEEADAMREAIREQDERSRDRLDRVTDQLDSEP</sequence>
<name>A0A8J8Q0J0_9EURY</name>
<evidence type="ECO:0000256" key="2">
    <source>
        <dbReference type="SAM" id="MobiDB-lite"/>
    </source>
</evidence>
<dbReference type="EMBL" id="PHNJ01000011">
    <property type="protein sequence ID" value="TYL37201.1"/>
    <property type="molecule type" value="Genomic_DNA"/>
</dbReference>
<dbReference type="Pfam" id="PF02697">
    <property type="entry name" value="VAPB_antitox"/>
    <property type="match status" value="1"/>
</dbReference>
<comment type="caution">
    <text evidence="3">The sequence shown here is derived from an EMBL/GenBank/DDBJ whole genome shotgun (WGS) entry which is preliminary data.</text>
</comment>
<dbReference type="Proteomes" id="UP000766904">
    <property type="component" value="Unassembled WGS sequence"/>
</dbReference>
<reference evidence="3" key="1">
    <citation type="submission" date="2017-11" db="EMBL/GenBank/DDBJ databases">
        <authorList>
            <person name="Kajale S.C."/>
            <person name="Sharma A."/>
        </authorList>
    </citation>
    <scope>NUCLEOTIDE SEQUENCE</scope>
    <source>
        <strain evidence="3">LS1_42</strain>
    </source>
</reference>
<organism evidence="3 4">
    <name type="scientific">Natronococcus pandeyae</name>
    <dbReference type="NCBI Taxonomy" id="2055836"/>
    <lineage>
        <taxon>Archaea</taxon>
        <taxon>Methanobacteriati</taxon>
        <taxon>Methanobacteriota</taxon>
        <taxon>Stenosarchaea group</taxon>
        <taxon>Halobacteria</taxon>
        <taxon>Halobacteriales</taxon>
        <taxon>Natrialbaceae</taxon>
        <taxon>Natronococcus</taxon>
    </lineage>
</organism>
<evidence type="ECO:0000313" key="4">
    <source>
        <dbReference type="Proteomes" id="UP000766904"/>
    </source>
</evidence>